<reference evidence="6" key="2">
    <citation type="submission" date="2025-09" db="UniProtKB">
        <authorList>
            <consortium name="Ensembl"/>
        </authorList>
    </citation>
    <scope>IDENTIFICATION</scope>
</reference>
<reference evidence="6" key="1">
    <citation type="submission" date="2025-08" db="UniProtKB">
        <authorList>
            <consortium name="Ensembl"/>
        </authorList>
    </citation>
    <scope>IDENTIFICATION</scope>
</reference>
<gene>
    <name evidence="6" type="primary">OGFOD1</name>
</gene>
<dbReference type="Proteomes" id="UP000233140">
    <property type="component" value="Unassembled WGS sequence"/>
</dbReference>
<evidence type="ECO:0000256" key="2">
    <source>
        <dbReference type="ARBA" id="ARBA00022964"/>
    </source>
</evidence>
<sequence length="483" mass="56346">MNGKRPADPGPARVGKKGKKEVMAEFSDAVTEETLKKQVAEAWSRRTPFSHEVIVMDMDPFLHCVIPNFIQSQDFLEGLQKELMNLDFHEKYNDLYKFQQKILFEDFRSWLSDISKIDLESTIDMSCAKYEFTDALLCHDDELEGRRIAFILYLVPPWDRSLGGTLDLYSIDEHFQPKQIVKSLIPSWNKLVFFEVSPVSFHQHEILYDWINPTYLDMDYQVQIQEEFEESSEILLKEFLKPEKFAKVCEALEHGDVEWSSRGPPNKRFYEKAEESKLPEILKECMKLFRSEALFLLLSNFTGLKLHFLAPSEEEEMNDKKEEEAADSTEEGTSHSPPEPENNQTAISNNSQQNNDQTDPEPEENETKKESSVPTCQGELRRWKTGHYTLIHDHSKAEFALDLILYCGCEGWEPEYGGFTSYIAKGEDEELLTVNPENNSLALVYRDRETLKFVKHINHRSLEQKKTFPNRTGFWDFSFIYYE</sequence>
<proteinExistence type="predicted"/>
<dbReference type="PANTHER" id="PTHR12117:SF0">
    <property type="entry name" value="PROLYL 3-HYDROXYLASE OGFOD1"/>
    <property type="match status" value="1"/>
</dbReference>
<keyword evidence="7" id="KW-1185">Reference proteome</keyword>
<evidence type="ECO:0000256" key="3">
    <source>
        <dbReference type="ARBA" id="ARBA00023002"/>
    </source>
</evidence>
<dbReference type="Gene3D" id="2.60.120.620">
    <property type="entry name" value="q2cbj1_9rhob like domain"/>
    <property type="match status" value="1"/>
</dbReference>
<dbReference type="GO" id="GO:0005506">
    <property type="term" value="F:iron ion binding"/>
    <property type="evidence" value="ECO:0007669"/>
    <property type="project" value="InterPro"/>
</dbReference>
<keyword evidence="2" id="KW-0223">Dioxygenase</keyword>
<evidence type="ECO:0000313" key="7">
    <source>
        <dbReference type="Proteomes" id="UP000233140"/>
    </source>
</evidence>
<dbReference type="InterPro" id="IPR051842">
    <property type="entry name" value="uS12_prolyl_hydroxylase"/>
</dbReference>
<protein>
    <submittedName>
        <fullName evidence="6">2-oxoglutarate and iron dependent oxygenase domain containing 1</fullName>
    </submittedName>
</protein>
<dbReference type="GO" id="GO:0008283">
    <property type="term" value="P:cell population proliferation"/>
    <property type="evidence" value="ECO:0007669"/>
    <property type="project" value="Ensembl"/>
</dbReference>
<dbReference type="GO" id="GO:0034063">
    <property type="term" value="P:stress granule assembly"/>
    <property type="evidence" value="ECO:0007669"/>
    <property type="project" value="Ensembl"/>
</dbReference>
<dbReference type="Pfam" id="PF10637">
    <property type="entry name" value="Ofd1_CTDD"/>
    <property type="match status" value="1"/>
</dbReference>
<dbReference type="OMA" id="HDHEILY"/>
<dbReference type="PANTHER" id="PTHR12117">
    <property type="entry name" value="HISTONE ACETYLTRANSFERASE COMPLEX"/>
    <property type="match status" value="1"/>
</dbReference>
<dbReference type="GO" id="GO:0006449">
    <property type="term" value="P:regulation of translational termination"/>
    <property type="evidence" value="ECO:0007669"/>
    <property type="project" value="Ensembl"/>
</dbReference>
<evidence type="ECO:0000256" key="4">
    <source>
        <dbReference type="SAM" id="MobiDB-lite"/>
    </source>
</evidence>
<evidence type="ECO:0000313" key="6">
    <source>
        <dbReference type="Ensembl" id="ENSMLEP00000006162.1"/>
    </source>
</evidence>
<accession>A0A2K5XS66</accession>
<evidence type="ECO:0000259" key="5">
    <source>
        <dbReference type="SMART" id="SM00702"/>
    </source>
</evidence>
<dbReference type="GeneTree" id="ENSGT00390000002349"/>
<dbReference type="Ensembl" id="ENSMLET00000028567.1">
    <property type="protein sequence ID" value="ENSMLEP00000006162.1"/>
    <property type="gene ID" value="ENSMLEG00000026033.1"/>
</dbReference>
<feature type="region of interest" description="Disordered" evidence="4">
    <location>
        <begin position="313"/>
        <end position="376"/>
    </location>
</feature>
<evidence type="ECO:0000256" key="1">
    <source>
        <dbReference type="ARBA" id="ARBA00001961"/>
    </source>
</evidence>
<dbReference type="STRING" id="9568.ENSMLEP00000006162"/>
<dbReference type="InterPro" id="IPR019601">
    <property type="entry name" value="Oxoglutarate/Fe-dep_Oase_C"/>
</dbReference>
<name>A0A2K5XS66_MANLE</name>
<organism evidence="6 7">
    <name type="scientific">Mandrillus leucophaeus</name>
    <name type="common">Drill</name>
    <name type="synonym">Papio leucophaeus</name>
    <dbReference type="NCBI Taxonomy" id="9568"/>
    <lineage>
        <taxon>Eukaryota</taxon>
        <taxon>Metazoa</taxon>
        <taxon>Chordata</taxon>
        <taxon>Craniata</taxon>
        <taxon>Vertebrata</taxon>
        <taxon>Euteleostomi</taxon>
        <taxon>Mammalia</taxon>
        <taxon>Eutheria</taxon>
        <taxon>Euarchontoglires</taxon>
        <taxon>Primates</taxon>
        <taxon>Haplorrhini</taxon>
        <taxon>Catarrhini</taxon>
        <taxon>Cercopithecidae</taxon>
        <taxon>Cercopithecinae</taxon>
        <taxon>Mandrillus</taxon>
    </lineage>
</organism>
<dbReference type="AlphaFoldDB" id="A0A2K5XS66"/>
<dbReference type="SMART" id="SM00702">
    <property type="entry name" value="P4Hc"/>
    <property type="match status" value="1"/>
</dbReference>
<dbReference type="GO" id="GO:0031544">
    <property type="term" value="F:peptidyl-proline 3-dioxygenase activity"/>
    <property type="evidence" value="ECO:0007669"/>
    <property type="project" value="Ensembl"/>
</dbReference>
<feature type="domain" description="Prolyl 4-hydroxylase alpha subunit" evidence="5">
    <location>
        <begin position="48"/>
        <end position="212"/>
    </location>
</feature>
<dbReference type="InterPro" id="IPR006620">
    <property type="entry name" value="Pro_4_hyd_alph"/>
</dbReference>
<dbReference type="GO" id="GO:0005654">
    <property type="term" value="C:nucleoplasm"/>
    <property type="evidence" value="ECO:0007669"/>
    <property type="project" value="Ensembl"/>
</dbReference>
<dbReference type="GO" id="GO:0031418">
    <property type="term" value="F:L-ascorbic acid binding"/>
    <property type="evidence" value="ECO:0007669"/>
    <property type="project" value="InterPro"/>
</dbReference>
<keyword evidence="3" id="KW-0560">Oxidoreductase</keyword>
<comment type="cofactor">
    <cofactor evidence="1">
        <name>L-ascorbate</name>
        <dbReference type="ChEBI" id="CHEBI:38290"/>
    </cofactor>
</comment>
<dbReference type="GO" id="GO:0005829">
    <property type="term" value="C:cytosol"/>
    <property type="evidence" value="ECO:0007669"/>
    <property type="project" value="Ensembl"/>
</dbReference>
<dbReference type="GO" id="GO:0010494">
    <property type="term" value="C:cytoplasmic stress granule"/>
    <property type="evidence" value="ECO:0007669"/>
    <property type="project" value="Ensembl"/>
</dbReference>